<dbReference type="Pfam" id="PF01381">
    <property type="entry name" value="HTH_3"/>
    <property type="match status" value="1"/>
</dbReference>
<evidence type="ECO:0000259" key="2">
    <source>
        <dbReference type="PROSITE" id="PS50943"/>
    </source>
</evidence>
<dbReference type="CDD" id="cd00093">
    <property type="entry name" value="HTH_XRE"/>
    <property type="match status" value="1"/>
</dbReference>
<dbReference type="GO" id="GO:0003677">
    <property type="term" value="F:DNA binding"/>
    <property type="evidence" value="ECO:0007669"/>
    <property type="project" value="UniProtKB-KW"/>
</dbReference>
<dbReference type="InterPro" id="IPR010982">
    <property type="entry name" value="Lambda_DNA-bd_dom_sf"/>
</dbReference>
<dbReference type="InterPro" id="IPR050807">
    <property type="entry name" value="TransReg_Diox_bact_type"/>
</dbReference>
<evidence type="ECO:0000256" key="1">
    <source>
        <dbReference type="ARBA" id="ARBA00023125"/>
    </source>
</evidence>
<dbReference type="SMART" id="SM00530">
    <property type="entry name" value="HTH_XRE"/>
    <property type="match status" value="1"/>
</dbReference>
<dbReference type="CDD" id="cd02209">
    <property type="entry name" value="cupin_XRE_C"/>
    <property type="match status" value="1"/>
</dbReference>
<dbReference type="InterPro" id="IPR014710">
    <property type="entry name" value="RmlC-like_jellyroll"/>
</dbReference>
<evidence type="ECO:0000313" key="4">
    <source>
        <dbReference type="Proteomes" id="UP000640583"/>
    </source>
</evidence>
<keyword evidence="1" id="KW-0238">DNA-binding</keyword>
<sequence>MAEMEDIQPARSNEAAAAEIAQDSAGLARLIRETRRNRGWTLEETAKRAGIGRSTLSKIENDQTRAGFDIIRRLTEALDLQTPQLFVQSKSRDIAGRRDITRKGAGEVRKTETYQHELLCTEITSKSMLPYLSRIRARDMSEFGEWVRHRGEEFMYVLEGSVELHTEHYRPLRLGTGDSVYYDASMGHCCISVSEEDALVLWVSQDT</sequence>
<keyword evidence="4" id="KW-1185">Reference proteome</keyword>
<dbReference type="GO" id="GO:0005829">
    <property type="term" value="C:cytosol"/>
    <property type="evidence" value="ECO:0007669"/>
    <property type="project" value="TreeGrafter"/>
</dbReference>
<evidence type="ECO:0000313" key="3">
    <source>
        <dbReference type="EMBL" id="MBI1494691.1"/>
    </source>
</evidence>
<dbReference type="SUPFAM" id="SSF47413">
    <property type="entry name" value="lambda repressor-like DNA-binding domains"/>
    <property type="match status" value="1"/>
</dbReference>
<dbReference type="AlphaFoldDB" id="A0A8J7ISE3"/>
<dbReference type="Gene3D" id="2.60.120.10">
    <property type="entry name" value="Jelly Rolls"/>
    <property type="match status" value="1"/>
</dbReference>
<name>A0A8J7ISE3_9RHOB</name>
<reference evidence="3" key="1">
    <citation type="submission" date="2020-10" db="EMBL/GenBank/DDBJ databases">
        <title>Paenihalocynthiibacter styelae gen. nov., sp. nov., isolated from stalked sea squirt Styela clava.</title>
        <authorList>
            <person name="Kim Y.-O."/>
            <person name="Yoon J.-H."/>
        </authorList>
    </citation>
    <scope>NUCLEOTIDE SEQUENCE</scope>
    <source>
        <strain evidence="3">MYP1-1</strain>
    </source>
</reference>
<protein>
    <submittedName>
        <fullName evidence="3">Helix-turn-helix domain-containing protein</fullName>
    </submittedName>
</protein>
<dbReference type="PANTHER" id="PTHR46797:SF20">
    <property type="entry name" value="BLR4304 PROTEIN"/>
    <property type="match status" value="1"/>
</dbReference>
<dbReference type="EMBL" id="JADCKQ010000010">
    <property type="protein sequence ID" value="MBI1494691.1"/>
    <property type="molecule type" value="Genomic_DNA"/>
</dbReference>
<feature type="domain" description="HTH cro/C1-type" evidence="2">
    <location>
        <begin position="31"/>
        <end position="85"/>
    </location>
</feature>
<dbReference type="SUPFAM" id="SSF51182">
    <property type="entry name" value="RmlC-like cupins"/>
    <property type="match status" value="1"/>
</dbReference>
<dbReference type="PROSITE" id="PS50943">
    <property type="entry name" value="HTH_CROC1"/>
    <property type="match status" value="1"/>
</dbReference>
<organism evidence="3 4">
    <name type="scientific">Halocynthiibacter styelae</name>
    <dbReference type="NCBI Taxonomy" id="2761955"/>
    <lineage>
        <taxon>Bacteria</taxon>
        <taxon>Pseudomonadati</taxon>
        <taxon>Pseudomonadota</taxon>
        <taxon>Alphaproteobacteria</taxon>
        <taxon>Rhodobacterales</taxon>
        <taxon>Paracoccaceae</taxon>
        <taxon>Halocynthiibacter</taxon>
    </lineage>
</organism>
<dbReference type="InterPro" id="IPR011051">
    <property type="entry name" value="RmlC_Cupin_sf"/>
</dbReference>
<dbReference type="Pfam" id="PF07883">
    <property type="entry name" value="Cupin_2"/>
    <property type="match status" value="1"/>
</dbReference>
<proteinExistence type="predicted"/>
<gene>
    <name evidence="3" type="ORF">H1D41_13680</name>
</gene>
<dbReference type="PANTHER" id="PTHR46797">
    <property type="entry name" value="HTH-TYPE TRANSCRIPTIONAL REGULATOR"/>
    <property type="match status" value="1"/>
</dbReference>
<dbReference type="GO" id="GO:0003700">
    <property type="term" value="F:DNA-binding transcription factor activity"/>
    <property type="evidence" value="ECO:0007669"/>
    <property type="project" value="TreeGrafter"/>
</dbReference>
<dbReference type="InterPro" id="IPR013096">
    <property type="entry name" value="Cupin_2"/>
</dbReference>
<dbReference type="InterPro" id="IPR001387">
    <property type="entry name" value="Cro/C1-type_HTH"/>
</dbReference>
<dbReference type="Gene3D" id="1.10.260.40">
    <property type="entry name" value="lambda repressor-like DNA-binding domains"/>
    <property type="match status" value="1"/>
</dbReference>
<accession>A0A8J7ISE3</accession>
<dbReference type="Proteomes" id="UP000640583">
    <property type="component" value="Unassembled WGS sequence"/>
</dbReference>
<comment type="caution">
    <text evidence="3">The sequence shown here is derived from an EMBL/GenBank/DDBJ whole genome shotgun (WGS) entry which is preliminary data.</text>
</comment>